<dbReference type="EMBL" id="WHPF01000006">
    <property type="protein sequence ID" value="NNV55629.1"/>
    <property type="molecule type" value="Genomic_DNA"/>
</dbReference>
<proteinExistence type="predicted"/>
<reference evidence="2" key="1">
    <citation type="submission" date="2019-10" db="EMBL/GenBank/DDBJ databases">
        <title>Draft genome sequence of Panacibacter sp. KCS-6.</title>
        <authorList>
            <person name="Yim K.J."/>
        </authorList>
    </citation>
    <scope>NUCLEOTIDE SEQUENCE</scope>
    <source>
        <strain evidence="2">KCS-6</strain>
    </source>
</reference>
<gene>
    <name evidence="2" type="ORF">GD597_09175</name>
</gene>
<dbReference type="Proteomes" id="UP000598971">
    <property type="component" value="Unassembled WGS sequence"/>
</dbReference>
<feature type="domain" description="N-acetyltransferase" evidence="1">
    <location>
        <begin position="5"/>
        <end position="163"/>
    </location>
</feature>
<organism evidence="2 3">
    <name type="scientific">Limnovirga soli</name>
    <dbReference type="NCBI Taxonomy" id="2656915"/>
    <lineage>
        <taxon>Bacteria</taxon>
        <taxon>Pseudomonadati</taxon>
        <taxon>Bacteroidota</taxon>
        <taxon>Chitinophagia</taxon>
        <taxon>Chitinophagales</taxon>
        <taxon>Chitinophagaceae</taxon>
        <taxon>Limnovirga</taxon>
    </lineage>
</organism>
<evidence type="ECO:0000313" key="2">
    <source>
        <dbReference type="EMBL" id="NNV55629.1"/>
    </source>
</evidence>
<dbReference type="InterPro" id="IPR016181">
    <property type="entry name" value="Acyl_CoA_acyltransferase"/>
</dbReference>
<protein>
    <submittedName>
        <fullName evidence="2">GNAT family N-acetyltransferase</fullName>
    </submittedName>
</protein>
<accession>A0A8J8FID8</accession>
<dbReference type="AlphaFoldDB" id="A0A8J8FID8"/>
<sequence length="174" mass="19272">MIPIANITVATNSDIPQIVSLVNSAFRGDTSKKGWTTEADLLIGPQRTDEASVLEMFLKPDAVILKHTEPDGSISGCVYLEKQENRIYLGMLTVSPEIQAKGIGKLLMEAAETHAQAMGCNAIIMTVISVRTELIAWYERKGYYDTGIKKPFPVNELFGKPTQKLEFIQLQKDI</sequence>
<dbReference type="Gene3D" id="3.40.630.30">
    <property type="match status" value="1"/>
</dbReference>
<dbReference type="InterPro" id="IPR000182">
    <property type="entry name" value="GNAT_dom"/>
</dbReference>
<evidence type="ECO:0000313" key="3">
    <source>
        <dbReference type="Proteomes" id="UP000598971"/>
    </source>
</evidence>
<comment type="caution">
    <text evidence="2">The sequence shown here is derived from an EMBL/GenBank/DDBJ whole genome shotgun (WGS) entry which is preliminary data.</text>
</comment>
<dbReference type="PANTHER" id="PTHR43617:SF9">
    <property type="entry name" value="GNAT FAMILY ACETYLTRANSFERASE"/>
    <property type="match status" value="1"/>
</dbReference>
<dbReference type="PANTHER" id="PTHR43617">
    <property type="entry name" value="L-AMINO ACID N-ACETYLTRANSFERASE"/>
    <property type="match status" value="1"/>
</dbReference>
<dbReference type="PROSITE" id="PS51186">
    <property type="entry name" value="GNAT"/>
    <property type="match status" value="1"/>
</dbReference>
<dbReference type="CDD" id="cd04301">
    <property type="entry name" value="NAT_SF"/>
    <property type="match status" value="1"/>
</dbReference>
<name>A0A8J8FID8_9BACT</name>
<dbReference type="SUPFAM" id="SSF55729">
    <property type="entry name" value="Acyl-CoA N-acyltransferases (Nat)"/>
    <property type="match status" value="1"/>
</dbReference>
<evidence type="ECO:0000259" key="1">
    <source>
        <dbReference type="PROSITE" id="PS51186"/>
    </source>
</evidence>
<keyword evidence="3" id="KW-1185">Reference proteome</keyword>
<dbReference type="GO" id="GO:0016747">
    <property type="term" value="F:acyltransferase activity, transferring groups other than amino-acyl groups"/>
    <property type="evidence" value="ECO:0007669"/>
    <property type="project" value="InterPro"/>
</dbReference>
<dbReference type="InterPro" id="IPR050276">
    <property type="entry name" value="MshD_Acetyltransferase"/>
</dbReference>
<dbReference type="RefSeq" id="WP_171607565.1">
    <property type="nucleotide sequence ID" value="NZ_WHPF01000006.1"/>
</dbReference>
<dbReference type="Pfam" id="PF00583">
    <property type="entry name" value="Acetyltransf_1"/>
    <property type="match status" value="1"/>
</dbReference>